<dbReference type="InterPro" id="IPR013083">
    <property type="entry name" value="Znf_RING/FYVE/PHD"/>
</dbReference>
<dbReference type="EC" id="6.2.1.45" evidence="6"/>
<dbReference type="Proteomes" id="UP000265566">
    <property type="component" value="Chromosome 1"/>
</dbReference>
<comment type="caution">
    <text evidence="6">The sequence shown here is derived from an EMBL/GenBank/DDBJ whole genome shotgun (WGS) entry which is preliminary data.</text>
</comment>
<dbReference type="InterPro" id="IPR049627">
    <property type="entry name" value="SLX8"/>
</dbReference>
<dbReference type="GO" id="GO:0008270">
    <property type="term" value="F:zinc ion binding"/>
    <property type="evidence" value="ECO:0007669"/>
    <property type="project" value="UniProtKB-KW"/>
</dbReference>
<reference evidence="7" key="1">
    <citation type="journal article" date="2018" name="Nat. Plants">
        <title>Whole-genome landscape of Medicago truncatula symbiotic genes.</title>
        <authorList>
            <person name="Pecrix Y."/>
            <person name="Staton S.E."/>
            <person name="Sallet E."/>
            <person name="Lelandais-Briere C."/>
            <person name="Moreau S."/>
            <person name="Carrere S."/>
            <person name="Blein T."/>
            <person name="Jardinaud M.F."/>
            <person name="Latrasse D."/>
            <person name="Zouine M."/>
            <person name="Zahm M."/>
            <person name="Kreplak J."/>
            <person name="Mayjonade B."/>
            <person name="Satge C."/>
            <person name="Perez M."/>
            <person name="Cauet S."/>
            <person name="Marande W."/>
            <person name="Chantry-Darmon C."/>
            <person name="Lopez-Roques C."/>
            <person name="Bouchez O."/>
            <person name="Berard A."/>
            <person name="Debelle F."/>
            <person name="Munos S."/>
            <person name="Bendahmane A."/>
            <person name="Berges H."/>
            <person name="Niebel A."/>
            <person name="Buitink J."/>
            <person name="Frugier F."/>
            <person name="Benhamed M."/>
            <person name="Crespi M."/>
            <person name="Gouzy J."/>
            <person name="Gamas P."/>
        </authorList>
    </citation>
    <scope>NUCLEOTIDE SEQUENCE [LARGE SCALE GENOMIC DNA]</scope>
    <source>
        <strain evidence="7">cv. Jemalong A17</strain>
    </source>
</reference>
<dbReference type="PROSITE" id="PS00518">
    <property type="entry name" value="ZF_RING_1"/>
    <property type="match status" value="1"/>
</dbReference>
<evidence type="ECO:0000256" key="3">
    <source>
        <dbReference type="ARBA" id="ARBA00022833"/>
    </source>
</evidence>
<dbReference type="SUPFAM" id="SSF57850">
    <property type="entry name" value="RING/U-box"/>
    <property type="match status" value="1"/>
</dbReference>
<dbReference type="EC" id="2.3.2.-" evidence="6"/>
<accession>A0A396JJ55</accession>
<dbReference type="Gene3D" id="3.30.40.10">
    <property type="entry name" value="Zinc/RING finger domain, C3HC4 (zinc finger)"/>
    <property type="match status" value="1"/>
</dbReference>
<organism evidence="6 7">
    <name type="scientific">Medicago truncatula</name>
    <name type="common">Barrel medic</name>
    <name type="synonym">Medicago tribuloides</name>
    <dbReference type="NCBI Taxonomy" id="3880"/>
    <lineage>
        <taxon>Eukaryota</taxon>
        <taxon>Viridiplantae</taxon>
        <taxon>Streptophyta</taxon>
        <taxon>Embryophyta</taxon>
        <taxon>Tracheophyta</taxon>
        <taxon>Spermatophyta</taxon>
        <taxon>Magnoliopsida</taxon>
        <taxon>eudicotyledons</taxon>
        <taxon>Gunneridae</taxon>
        <taxon>Pentapetalae</taxon>
        <taxon>rosids</taxon>
        <taxon>fabids</taxon>
        <taxon>Fabales</taxon>
        <taxon>Fabaceae</taxon>
        <taxon>Papilionoideae</taxon>
        <taxon>50 kb inversion clade</taxon>
        <taxon>NPAAA clade</taxon>
        <taxon>Hologalegina</taxon>
        <taxon>IRL clade</taxon>
        <taxon>Trifolieae</taxon>
        <taxon>Medicago</taxon>
    </lineage>
</organism>
<dbReference type="AlphaFoldDB" id="A0A396JJ55"/>
<sequence>MSKYRIFSFQDETIMEAPEPAKVHGFKCPICMAPFVEETTTRCGHIFCKKCIETAITAHHICPTCGKNATHKALVRVFLPNFN</sequence>
<dbReference type="GO" id="GO:0004839">
    <property type="term" value="F:ubiquitin activating enzyme activity"/>
    <property type="evidence" value="ECO:0007669"/>
    <property type="project" value="UniProtKB-EC"/>
</dbReference>
<protein>
    <submittedName>
        <fullName evidence="6">Putative aminoacyltransferase, E1 ubiquitin-activating enzyme</fullName>
        <ecNumber evidence="6">2.3.2.-</ecNumber>
        <ecNumber evidence="6">6.2.1.45</ecNumber>
    </submittedName>
</protein>
<dbReference type="Pfam" id="PF13923">
    <property type="entry name" value="zf-C3HC4_2"/>
    <property type="match status" value="1"/>
</dbReference>
<keyword evidence="3" id="KW-0862">Zinc</keyword>
<dbReference type="PANTHER" id="PTHR47094:SF1">
    <property type="entry name" value="RING-TYPE E3 UBIQUITIN TRANSFERASE"/>
    <property type="match status" value="1"/>
</dbReference>
<evidence type="ECO:0000256" key="4">
    <source>
        <dbReference type="PROSITE-ProRule" id="PRU00175"/>
    </source>
</evidence>
<evidence type="ECO:0000259" key="5">
    <source>
        <dbReference type="PROSITE" id="PS50089"/>
    </source>
</evidence>
<dbReference type="EMBL" id="PSQE01000001">
    <property type="protein sequence ID" value="RHN78259.1"/>
    <property type="molecule type" value="Genomic_DNA"/>
</dbReference>
<dbReference type="InterPro" id="IPR017907">
    <property type="entry name" value="Znf_RING_CS"/>
</dbReference>
<keyword evidence="2 4" id="KW-0863">Zinc-finger</keyword>
<dbReference type="GO" id="GO:0061630">
    <property type="term" value="F:ubiquitin protein ligase activity"/>
    <property type="evidence" value="ECO:0007669"/>
    <property type="project" value="InterPro"/>
</dbReference>
<dbReference type="Gramene" id="rna1793">
    <property type="protein sequence ID" value="RHN78259.1"/>
    <property type="gene ID" value="gene1793"/>
</dbReference>
<feature type="domain" description="RING-type" evidence="5">
    <location>
        <begin position="28"/>
        <end position="65"/>
    </location>
</feature>
<name>A0A396JJ55_MEDTR</name>
<evidence type="ECO:0000313" key="7">
    <source>
        <dbReference type="Proteomes" id="UP000265566"/>
    </source>
</evidence>
<proteinExistence type="predicted"/>
<dbReference type="InterPro" id="IPR001841">
    <property type="entry name" value="Znf_RING"/>
</dbReference>
<dbReference type="PROSITE" id="PS50089">
    <property type="entry name" value="ZF_RING_2"/>
    <property type="match status" value="1"/>
</dbReference>
<gene>
    <name evidence="6" type="ORF">MtrunA17_Chr1g0163541</name>
</gene>
<keyword evidence="6" id="KW-0012">Acyltransferase</keyword>
<evidence type="ECO:0000256" key="2">
    <source>
        <dbReference type="ARBA" id="ARBA00022771"/>
    </source>
</evidence>
<evidence type="ECO:0000313" key="6">
    <source>
        <dbReference type="EMBL" id="RHN78259.1"/>
    </source>
</evidence>
<dbReference type="SMART" id="SM00184">
    <property type="entry name" value="RING"/>
    <property type="match status" value="1"/>
</dbReference>
<keyword evidence="1" id="KW-0479">Metal-binding</keyword>
<keyword evidence="6" id="KW-0808">Transferase</keyword>
<keyword evidence="6" id="KW-0436">Ligase</keyword>
<evidence type="ECO:0000256" key="1">
    <source>
        <dbReference type="ARBA" id="ARBA00022723"/>
    </source>
</evidence>
<dbReference type="PANTHER" id="PTHR47094">
    <property type="entry name" value="ELFLESS, ISOFORM B"/>
    <property type="match status" value="1"/>
</dbReference>